<dbReference type="Pfam" id="PF02321">
    <property type="entry name" value="OEP"/>
    <property type="match status" value="2"/>
</dbReference>
<dbReference type="SUPFAM" id="SSF56954">
    <property type="entry name" value="Outer membrane efflux proteins (OEP)"/>
    <property type="match status" value="1"/>
</dbReference>
<dbReference type="InterPro" id="IPR010131">
    <property type="entry name" value="MdtP/NodT-like"/>
</dbReference>
<evidence type="ECO:0000313" key="9">
    <source>
        <dbReference type="EMBL" id="SDN66856.1"/>
    </source>
</evidence>
<dbReference type="Gene3D" id="2.20.200.10">
    <property type="entry name" value="Outer membrane efflux proteins (OEP)"/>
    <property type="match status" value="1"/>
</dbReference>
<gene>
    <name evidence="9" type="ORF">SAMN04490208_1060</name>
</gene>
<evidence type="ECO:0000256" key="3">
    <source>
        <dbReference type="ARBA" id="ARBA00022692"/>
    </source>
</evidence>
<keyword evidence="6" id="KW-0998">Cell outer membrane</keyword>
<evidence type="ECO:0000256" key="4">
    <source>
        <dbReference type="ARBA" id="ARBA00023136"/>
    </source>
</evidence>
<proteinExistence type="inferred from homology"/>
<dbReference type="InterPro" id="IPR003423">
    <property type="entry name" value="OMP_efflux"/>
</dbReference>
<dbReference type="Proteomes" id="UP000181903">
    <property type="component" value="Chromosome I"/>
</dbReference>
<keyword evidence="10" id="KW-1185">Reference proteome</keyword>
<keyword evidence="5 8" id="KW-0564">Palmitate</keyword>
<dbReference type="PANTHER" id="PTHR30203">
    <property type="entry name" value="OUTER MEMBRANE CATION EFFLUX PROTEIN"/>
    <property type="match status" value="1"/>
</dbReference>
<evidence type="ECO:0000313" key="10">
    <source>
        <dbReference type="Proteomes" id="UP000181903"/>
    </source>
</evidence>
<dbReference type="PANTHER" id="PTHR30203:SF25">
    <property type="entry name" value="OUTER MEMBRANE PROTEIN-RELATED"/>
    <property type="match status" value="1"/>
</dbReference>
<accession>A0ABY0RCU9</accession>
<evidence type="ECO:0000256" key="7">
    <source>
        <dbReference type="ARBA" id="ARBA00023288"/>
    </source>
</evidence>
<keyword evidence="4 8" id="KW-0472">Membrane</keyword>
<evidence type="ECO:0000256" key="8">
    <source>
        <dbReference type="RuleBase" id="RU362097"/>
    </source>
</evidence>
<keyword evidence="3 8" id="KW-0812">Transmembrane</keyword>
<evidence type="ECO:0000256" key="1">
    <source>
        <dbReference type="ARBA" id="ARBA00007613"/>
    </source>
</evidence>
<sequence length="478" mass="52066">MNRDHKIDQLAKAIAIASLLALGGCMVGPDFKRPETGLPQVWKDQDSHELMNEEHVANNWWEQFHDPVLTQLIEQVSTSNLDLKMAAERLSQSKAIFQSVASDRLPSVEGGLSYNRGRSSQKGLADIAGLDGKKNFNVWDTGIDSTWEIDLWGRVKRAVEAADAKVTVAQSDWQAVDLSLRAETASHYIKLRGIQELLEVTEQNLDTARKTVNLTRIKFQQGVATDLDVSEASALLASIQARIPSLEQQAAETMNALSLLTAQPPSSLNPLLADRSQIPSLSGTIAMGVPSKLAQRRPDIRRAEAQLHAATASIGIAKANFYPSITLSGSMGFQANQLSDLGSWSTHQFAFGPSINIPIFEGGKLKAMLKLSEGQQKEAALAYQKTVLSAWHEVDDAVSGLENQQRRERHLEEAVVQSQKALASAQSQYKQGTTDYLNVLSVQNSLLANESDLATSKASKSLAAVRLYKALGGGWNNS</sequence>
<keyword evidence="2 8" id="KW-1134">Transmembrane beta strand</keyword>
<organism evidence="9 10">
    <name type="scientific">Pseudomonas poae</name>
    <dbReference type="NCBI Taxonomy" id="200451"/>
    <lineage>
        <taxon>Bacteria</taxon>
        <taxon>Pseudomonadati</taxon>
        <taxon>Pseudomonadota</taxon>
        <taxon>Gammaproteobacteria</taxon>
        <taxon>Pseudomonadales</taxon>
        <taxon>Pseudomonadaceae</taxon>
        <taxon>Pseudomonas</taxon>
    </lineage>
</organism>
<keyword evidence="7 8" id="KW-0449">Lipoprotein</keyword>
<comment type="similarity">
    <text evidence="1 8">Belongs to the outer membrane factor (OMF) (TC 1.B.17) family.</text>
</comment>
<dbReference type="NCBIfam" id="TIGR01845">
    <property type="entry name" value="outer_NodT"/>
    <property type="match status" value="1"/>
</dbReference>
<dbReference type="RefSeq" id="WP_060548846.1">
    <property type="nucleotide sequence ID" value="NZ_JYLI01000007.1"/>
</dbReference>
<dbReference type="Gene3D" id="1.20.1600.10">
    <property type="entry name" value="Outer membrane efflux proteins (OEP)"/>
    <property type="match status" value="1"/>
</dbReference>
<evidence type="ECO:0000256" key="2">
    <source>
        <dbReference type="ARBA" id="ARBA00022452"/>
    </source>
</evidence>
<dbReference type="PROSITE" id="PS51257">
    <property type="entry name" value="PROKAR_LIPOPROTEIN"/>
    <property type="match status" value="1"/>
</dbReference>
<evidence type="ECO:0000256" key="5">
    <source>
        <dbReference type="ARBA" id="ARBA00023139"/>
    </source>
</evidence>
<evidence type="ECO:0000256" key="6">
    <source>
        <dbReference type="ARBA" id="ARBA00023237"/>
    </source>
</evidence>
<dbReference type="EMBL" id="LT629706">
    <property type="protein sequence ID" value="SDN66856.1"/>
    <property type="molecule type" value="Genomic_DNA"/>
</dbReference>
<reference evidence="9 10" key="1">
    <citation type="submission" date="2016-10" db="EMBL/GenBank/DDBJ databases">
        <authorList>
            <person name="Varghese N."/>
            <person name="Submissions S."/>
        </authorList>
    </citation>
    <scope>NUCLEOTIDE SEQUENCE [LARGE SCALE GENOMIC DNA]</scope>
    <source>
        <strain evidence="9 10">BS2776</strain>
    </source>
</reference>
<protein>
    <submittedName>
        <fullName evidence="9">Efflux transporter, outer membrane factor (OMF) lipoprotein, NodT family</fullName>
    </submittedName>
</protein>
<comment type="subcellular location">
    <subcellularLocation>
        <location evidence="8">Cell outer membrane</location>
        <topology evidence="8">Lipid-anchor</topology>
    </subcellularLocation>
</comment>
<name>A0ABY0RCU9_9PSED</name>